<dbReference type="Proteomes" id="UP000887576">
    <property type="component" value="Unplaced"/>
</dbReference>
<protein>
    <submittedName>
        <fullName evidence="2">SEC14-like protein 1</fullName>
    </submittedName>
</protein>
<accession>A0AC34PUV1</accession>
<evidence type="ECO:0000313" key="2">
    <source>
        <dbReference type="WBParaSite" id="JU765_v2.g10183.t1"/>
    </source>
</evidence>
<dbReference type="WBParaSite" id="JU765_v2.g10183.t1">
    <property type="protein sequence ID" value="JU765_v2.g10183.t1"/>
    <property type="gene ID" value="JU765_v2.g10183"/>
</dbReference>
<organism evidence="1 2">
    <name type="scientific">Panagrolaimus sp. JU765</name>
    <dbReference type="NCBI Taxonomy" id="591449"/>
    <lineage>
        <taxon>Eukaryota</taxon>
        <taxon>Metazoa</taxon>
        <taxon>Ecdysozoa</taxon>
        <taxon>Nematoda</taxon>
        <taxon>Chromadorea</taxon>
        <taxon>Rhabditida</taxon>
        <taxon>Tylenchina</taxon>
        <taxon>Panagrolaimomorpha</taxon>
        <taxon>Panagrolaimoidea</taxon>
        <taxon>Panagrolaimidae</taxon>
        <taxon>Panagrolaimus</taxon>
    </lineage>
</organism>
<name>A0AC34PUV1_9BILA</name>
<proteinExistence type="predicted"/>
<reference evidence="2" key="1">
    <citation type="submission" date="2022-11" db="UniProtKB">
        <authorList>
            <consortium name="WormBaseParasite"/>
        </authorList>
    </citation>
    <scope>IDENTIFICATION</scope>
</reference>
<sequence length="759" mass="85098">MVQTYQSPVRIYKYPFEIVMAAYQKRFPTCPQIPIFVGSEITSEFHSPDGAVEIIDRKCQLNVDAPYLVKKIAGVDYVYFNQKNSLDRRNRRLEIEATNISFSSRIIIRENCIYYVHAENPEWTCFEQSASLDVKSFFGFESTVEKLAVKQYAANLAKGKEVLEFFIEELIKGGVTYIPPFNEPITIEDTSRSPADSAIDVSKTEDDQESAVSTEGKDSTPQVPTIRRSSVGVKVRRESTSSATQGPSTSRVNGHVIRATSIDDPDAKLEAEYIRRFLGQLTTLEESRLCELKYGLQSAHKGKLPNDAHLLRFLRARDFDVSKARDMVINSLLWRKQHNVDKILHEFQPPPVLLQFFPGSWHHYDKQGRPVFILRLGQMDVKGLLRAVGLEALVKLTLRICEQGLIKTAESTKTLGQPISAWTMLVDLEGLSMRHLWTPGIQALLKINEIVEANYPETMGQVLIARAPRVFPVLWTLISQFIDENTRKKFMINSNESVLNELAKYIDEQYLPDFLGGSCHCNAPIGGHVPKTMYRPIEQMGIDGDDALTSTYITATVHRGTPFECVIYAPTIGCVLTWDFDVVKGECEFLVYHTDKKLKQTTPQSPTTLNPMERVTAAIGAVTISQPPFTVAIDPDLRLDKDLSVQEHPVTFSEGDSMQGSHYCSMPGTYILQWRYTDPTPNHQPAFDFSLSSHKAKILLYHELLDAAGFHGSVASLESCRSSFSSLAAAANNQISGSNTPLSIRKQNDITEPIPGSSK</sequence>
<evidence type="ECO:0000313" key="1">
    <source>
        <dbReference type="Proteomes" id="UP000887576"/>
    </source>
</evidence>